<feature type="domain" description="Heparinase II/III-like C-terminal" evidence="2">
    <location>
        <begin position="416"/>
        <end position="556"/>
    </location>
</feature>
<dbReference type="InterPro" id="IPR008929">
    <property type="entry name" value="Chondroitin_lyas"/>
</dbReference>
<dbReference type="OrthoDB" id="9793856at2"/>
<protein>
    <recommendedName>
        <fullName evidence="2">Heparinase II/III-like C-terminal domain-containing protein</fullName>
    </recommendedName>
</protein>
<keyword evidence="4" id="KW-1185">Reference proteome</keyword>
<dbReference type="GO" id="GO:0016829">
    <property type="term" value="F:lyase activity"/>
    <property type="evidence" value="ECO:0007669"/>
    <property type="project" value="InterPro"/>
</dbReference>
<accession>A0A7Z0CKX6</accession>
<evidence type="ECO:0000256" key="1">
    <source>
        <dbReference type="ARBA" id="ARBA00004196"/>
    </source>
</evidence>
<proteinExistence type="predicted"/>
<evidence type="ECO:0000313" key="4">
    <source>
        <dbReference type="Proteomes" id="UP000547973"/>
    </source>
</evidence>
<name>A0A7Z0CKX6_9MICO</name>
<organism evidence="3 4">
    <name type="scientific">Demequina lutea</name>
    <dbReference type="NCBI Taxonomy" id="431489"/>
    <lineage>
        <taxon>Bacteria</taxon>
        <taxon>Bacillati</taxon>
        <taxon>Actinomycetota</taxon>
        <taxon>Actinomycetes</taxon>
        <taxon>Micrococcales</taxon>
        <taxon>Demequinaceae</taxon>
        <taxon>Demequina</taxon>
    </lineage>
</organism>
<dbReference type="Pfam" id="PF07940">
    <property type="entry name" value="Hepar_II_III_C"/>
    <property type="match status" value="1"/>
</dbReference>
<dbReference type="GO" id="GO:0030313">
    <property type="term" value="C:cell envelope"/>
    <property type="evidence" value="ECO:0007669"/>
    <property type="project" value="UniProtKB-SubCell"/>
</dbReference>
<dbReference type="AlphaFoldDB" id="A0A7Z0CKX6"/>
<dbReference type="RefSeq" id="WP_062074055.1">
    <property type="nucleotide sequence ID" value="NZ_BBRC01000002.1"/>
</dbReference>
<comment type="caution">
    <text evidence="3">The sequence shown here is derived from an EMBL/GenBank/DDBJ whole genome shotgun (WGS) entry which is preliminary data.</text>
</comment>
<evidence type="ECO:0000259" key="2">
    <source>
        <dbReference type="Pfam" id="PF07940"/>
    </source>
</evidence>
<dbReference type="EMBL" id="JACBZO010000001">
    <property type="protein sequence ID" value="NYI42180.1"/>
    <property type="molecule type" value="Genomic_DNA"/>
</dbReference>
<dbReference type="InterPro" id="IPR012480">
    <property type="entry name" value="Hepar_II_III_C"/>
</dbReference>
<reference evidence="3 4" key="1">
    <citation type="submission" date="2020-07" db="EMBL/GenBank/DDBJ databases">
        <title>Sequencing the genomes of 1000 actinobacteria strains.</title>
        <authorList>
            <person name="Klenk H.-P."/>
        </authorList>
    </citation>
    <scope>NUCLEOTIDE SEQUENCE [LARGE SCALE GENOMIC DNA]</scope>
    <source>
        <strain evidence="3 4">DSM 19970</strain>
    </source>
</reference>
<dbReference type="SUPFAM" id="SSF48230">
    <property type="entry name" value="Chondroitin AC/alginate lyase"/>
    <property type="match status" value="1"/>
</dbReference>
<dbReference type="Gene3D" id="1.50.10.100">
    <property type="entry name" value="Chondroitin AC/alginate lyase"/>
    <property type="match status" value="1"/>
</dbReference>
<evidence type="ECO:0000313" key="3">
    <source>
        <dbReference type="EMBL" id="NYI42180.1"/>
    </source>
</evidence>
<comment type="subcellular location">
    <subcellularLocation>
        <location evidence="1">Cell envelope</location>
    </subcellularLocation>
</comment>
<gene>
    <name evidence="3" type="ORF">BKA03_002299</name>
</gene>
<dbReference type="Gene3D" id="2.70.98.70">
    <property type="match status" value="1"/>
</dbReference>
<sequence length="627" mass="68512">MPDVTTGGALAHMWAARSRTVPSPLAVPPASHRATWDLTNGTAHRETRAAIIARETARAVNPWPELRATAAMRYHRDGDREEYETALRARQLRLTRAVIAAASTLDTGWIDEVVDGIYLLCEQSTWCWPAHDDARRTTGAHLPDVDRPFLDLGAGEMAAQLAWTDHLLGEQLDVAAPGLRARLRREVRTRITSPFLERDDWHWLGTPDDVDNWNPWILGNVITAATQFEDDAERRRAIVGKAIAAVDTYVEALPLDGAIDEGYSYWWNGACRLLETIDMLDASWGGFDAGSVPALRATVDFPHLMHLGGDWFVAAGDGQARPPRDLPWHSLYVAAKNMGADSARRFALSRRPASGTVATEREGLGRLLGALVDTTWAESSGGQPPLPRDVWLPSTQVWLARQEDGSSEGLATVLKGGHNGEHHNHLDVGSVTVALDGVPVIVDPGRPTYTSLTFSARRYEIWTMQSDWHSVPRIAGHSQGIGPGFAASEPRRAQTGDATTCEIDLINAYPVSPITRWRRVVQLDRAKGAVRIVDAWEASAPTPDSLSHWMIAGDVEQGAGFARIGTASGRSVIVAWDDVAEASWETKELEDPMLADVWGPSLSRLTLAIPHPEAGAGEIALTVRVDR</sequence>
<dbReference type="Proteomes" id="UP000547973">
    <property type="component" value="Unassembled WGS sequence"/>
</dbReference>